<evidence type="ECO:0000313" key="4">
    <source>
        <dbReference type="Proteomes" id="UP000051254"/>
    </source>
</evidence>
<feature type="transmembrane region" description="Helical" evidence="2">
    <location>
        <begin position="189"/>
        <end position="207"/>
    </location>
</feature>
<keyword evidence="4" id="KW-1185">Reference proteome</keyword>
<evidence type="ECO:0000256" key="2">
    <source>
        <dbReference type="SAM" id="Phobius"/>
    </source>
</evidence>
<evidence type="ECO:0008006" key="5">
    <source>
        <dbReference type="Google" id="ProtNLM"/>
    </source>
</evidence>
<gene>
    <name evidence="3" type="ORF">ABB25_14020</name>
</gene>
<keyword evidence="2" id="KW-0812">Transmembrane</keyword>
<sequence>MDQQRKGQPSEPPALGDAGFRSIDPPPESVLRRLGQVVLYVVVILFVFVWLLVFVGLFGDLGGVLGVGVFTLLVVSYVKWRAIRREAMPLTAVDQEAEALAQARQVQQVDMLSETASPSTALRWAENLTRCALAITLFLALFRGLGKALHQPNGMGWEKFIALGLALFFTTLLVMTFGLVQRYVLAHRLYARWLSCGVLLVAMLAWWR</sequence>
<proteinExistence type="predicted"/>
<organism evidence="3 4">
    <name type="scientific">Stenotrophomonas koreensis</name>
    <dbReference type="NCBI Taxonomy" id="266128"/>
    <lineage>
        <taxon>Bacteria</taxon>
        <taxon>Pseudomonadati</taxon>
        <taxon>Pseudomonadota</taxon>
        <taxon>Gammaproteobacteria</taxon>
        <taxon>Lysobacterales</taxon>
        <taxon>Lysobacteraceae</taxon>
        <taxon>Stenotrophomonas</taxon>
    </lineage>
</organism>
<keyword evidence="2" id="KW-0472">Membrane</keyword>
<comment type="caution">
    <text evidence="3">The sequence shown here is derived from an EMBL/GenBank/DDBJ whole genome shotgun (WGS) entry which is preliminary data.</text>
</comment>
<dbReference type="EMBL" id="LDJH01000041">
    <property type="protein sequence ID" value="KRG53956.1"/>
    <property type="molecule type" value="Genomic_DNA"/>
</dbReference>
<evidence type="ECO:0000313" key="3">
    <source>
        <dbReference type="EMBL" id="KRG53956.1"/>
    </source>
</evidence>
<keyword evidence="2" id="KW-1133">Transmembrane helix</keyword>
<feature type="transmembrane region" description="Helical" evidence="2">
    <location>
        <begin position="37"/>
        <end position="55"/>
    </location>
</feature>
<dbReference type="AlphaFoldDB" id="A0A0R0BK08"/>
<dbReference type="RefSeq" id="WP_057667883.1">
    <property type="nucleotide sequence ID" value="NZ_LDJH01000041.1"/>
</dbReference>
<evidence type="ECO:0000256" key="1">
    <source>
        <dbReference type="SAM" id="MobiDB-lite"/>
    </source>
</evidence>
<feature type="region of interest" description="Disordered" evidence="1">
    <location>
        <begin position="1"/>
        <end position="21"/>
    </location>
</feature>
<feature type="transmembrane region" description="Helical" evidence="2">
    <location>
        <begin position="61"/>
        <end position="78"/>
    </location>
</feature>
<dbReference type="PATRIC" id="fig|266128.3.peg.1943"/>
<dbReference type="Proteomes" id="UP000051254">
    <property type="component" value="Unassembled WGS sequence"/>
</dbReference>
<feature type="transmembrane region" description="Helical" evidence="2">
    <location>
        <begin position="127"/>
        <end position="145"/>
    </location>
</feature>
<feature type="transmembrane region" description="Helical" evidence="2">
    <location>
        <begin position="160"/>
        <end position="180"/>
    </location>
</feature>
<protein>
    <recommendedName>
        <fullName evidence="5">Transmembrane protein</fullName>
    </recommendedName>
</protein>
<accession>A0A0R0BK08</accession>
<name>A0A0R0BK08_9GAMM</name>
<reference evidence="3 4" key="1">
    <citation type="submission" date="2015-05" db="EMBL/GenBank/DDBJ databases">
        <title>Genome sequencing and analysis of members of genus Stenotrophomonas.</title>
        <authorList>
            <person name="Patil P.P."/>
            <person name="Midha S."/>
            <person name="Patil P.B."/>
        </authorList>
    </citation>
    <scope>NUCLEOTIDE SEQUENCE [LARGE SCALE GENOMIC DNA]</scope>
    <source>
        <strain evidence="3 4">DSM 17805</strain>
    </source>
</reference>